<comment type="caution">
    <text evidence="1">The sequence shown here is derived from an EMBL/GenBank/DDBJ whole genome shotgun (WGS) entry which is preliminary data.</text>
</comment>
<organism evidence="1 2">
    <name type="scientific">Aliidiomarina taiwanensis</name>
    <dbReference type="NCBI Taxonomy" id="946228"/>
    <lineage>
        <taxon>Bacteria</taxon>
        <taxon>Pseudomonadati</taxon>
        <taxon>Pseudomonadota</taxon>
        <taxon>Gammaproteobacteria</taxon>
        <taxon>Alteromonadales</taxon>
        <taxon>Idiomarinaceae</taxon>
        <taxon>Aliidiomarina</taxon>
    </lineage>
</organism>
<evidence type="ECO:0000313" key="2">
    <source>
        <dbReference type="Proteomes" id="UP000286976"/>
    </source>
</evidence>
<evidence type="ECO:0000313" key="1">
    <source>
        <dbReference type="EMBL" id="RUO44137.1"/>
    </source>
</evidence>
<protein>
    <submittedName>
        <fullName evidence="1">Uncharacterized protein</fullName>
    </submittedName>
</protein>
<dbReference type="Proteomes" id="UP000286976">
    <property type="component" value="Unassembled WGS sequence"/>
</dbReference>
<name>A0A432X9S5_9GAMM</name>
<reference evidence="1 2" key="1">
    <citation type="journal article" date="2011" name="Front. Microbiol.">
        <title>Genomic signatures of strain selection and enhancement in Bacillus atrophaeus var. globigii, a historical biowarfare simulant.</title>
        <authorList>
            <person name="Gibbons H.S."/>
            <person name="Broomall S.M."/>
            <person name="McNew L.A."/>
            <person name="Daligault H."/>
            <person name="Chapman C."/>
            <person name="Bruce D."/>
            <person name="Karavis M."/>
            <person name="Krepps M."/>
            <person name="McGregor P.A."/>
            <person name="Hong C."/>
            <person name="Park K.H."/>
            <person name="Akmal A."/>
            <person name="Feldman A."/>
            <person name="Lin J.S."/>
            <person name="Chang W.E."/>
            <person name="Higgs B.W."/>
            <person name="Demirev P."/>
            <person name="Lindquist J."/>
            <person name="Liem A."/>
            <person name="Fochler E."/>
            <person name="Read T.D."/>
            <person name="Tapia R."/>
            <person name="Johnson S."/>
            <person name="Bishop-Lilly K.A."/>
            <person name="Detter C."/>
            <person name="Han C."/>
            <person name="Sozhamannan S."/>
            <person name="Rosenzweig C.N."/>
            <person name="Skowronski E.W."/>
        </authorList>
    </citation>
    <scope>NUCLEOTIDE SEQUENCE [LARGE SCALE GENOMIC DNA]</scope>
    <source>
        <strain evidence="1 2">AIT1</strain>
    </source>
</reference>
<dbReference type="AlphaFoldDB" id="A0A432X9S5"/>
<dbReference type="RefSeq" id="WP_126756534.1">
    <property type="nucleotide sequence ID" value="NZ_PIPQ01000001.1"/>
</dbReference>
<sequence length="64" mass="7687">MSHYRLSKIRQQDIKLEDESDGYELEPGDAHQNQMMQLLSDPKRSHNFMLTIFDLLFHAERPQR</sequence>
<gene>
    <name evidence="1" type="ORF">CWE15_02930</name>
</gene>
<accession>A0A432X9S5</accession>
<keyword evidence="2" id="KW-1185">Reference proteome</keyword>
<dbReference type="EMBL" id="PIPQ01000001">
    <property type="protein sequence ID" value="RUO44137.1"/>
    <property type="molecule type" value="Genomic_DNA"/>
</dbReference>
<proteinExistence type="predicted"/>
<dbReference type="OrthoDB" id="9758243at2"/>